<keyword evidence="2" id="KW-1185">Reference proteome</keyword>
<sequence length="118" mass="13206">MKAMTVPVVNQPTVVTGDNPHYLANCLVFHQTQSSLTVYLGARIDACISYISSQIYFGGSHKMSINNINNSGDGNIFNQNIGGKSIYDLFDIDDLAYEWCHRKKLLPRLVNHGLKVQF</sequence>
<evidence type="ECO:0000313" key="1">
    <source>
        <dbReference type="EMBL" id="MDY5132575.1"/>
    </source>
</evidence>
<gene>
    <name evidence="1" type="ORF">R6G86_02295</name>
</gene>
<protein>
    <submittedName>
        <fullName evidence="1">Uncharacterized protein</fullName>
    </submittedName>
</protein>
<name>A0ABU5G5Z9_9ACTO</name>
<dbReference type="Proteomes" id="UP001275049">
    <property type="component" value="Unassembled WGS sequence"/>
</dbReference>
<accession>A0ABU5G5Z9</accession>
<dbReference type="EMBL" id="JAWNGA010000002">
    <property type="protein sequence ID" value="MDY5132575.1"/>
    <property type="molecule type" value="Genomic_DNA"/>
</dbReference>
<dbReference type="RefSeq" id="WP_320754975.1">
    <property type="nucleotide sequence ID" value="NZ_JAWNGA010000002.1"/>
</dbReference>
<comment type="caution">
    <text evidence="1">The sequence shown here is derived from an EMBL/GenBank/DDBJ whole genome shotgun (WGS) entry which is preliminary data.</text>
</comment>
<proteinExistence type="predicted"/>
<reference evidence="1 2" key="1">
    <citation type="submission" date="2023-10" db="EMBL/GenBank/DDBJ databases">
        <title>Whole Genome based description of the genera Actinobaculum and Actinotignum reveals a complex phylogenetic relationship within the species included in the genus Actinotignum.</title>
        <authorList>
            <person name="Jensen C.S."/>
            <person name="Dargis R."/>
            <person name="Kemp M."/>
            <person name="Christensen J.J."/>
        </authorList>
    </citation>
    <scope>NUCLEOTIDE SEQUENCE [LARGE SCALE GENOMIC DNA]</scope>
    <source>
        <strain evidence="1 2">SLA_B974</strain>
    </source>
</reference>
<evidence type="ECO:0000313" key="2">
    <source>
        <dbReference type="Proteomes" id="UP001275049"/>
    </source>
</evidence>
<organism evidence="1 2">
    <name type="scientific">Actinotignum urinale</name>
    <dbReference type="NCBI Taxonomy" id="190146"/>
    <lineage>
        <taxon>Bacteria</taxon>
        <taxon>Bacillati</taxon>
        <taxon>Actinomycetota</taxon>
        <taxon>Actinomycetes</taxon>
        <taxon>Actinomycetales</taxon>
        <taxon>Actinomycetaceae</taxon>
        <taxon>Actinotignum</taxon>
    </lineage>
</organism>